<dbReference type="RefSeq" id="WP_130531226.1">
    <property type="nucleotide sequence ID" value="NZ_SHMD01000004.1"/>
</dbReference>
<proteinExistence type="predicted"/>
<keyword evidence="3" id="KW-1185">Reference proteome</keyword>
<evidence type="ECO:0000313" key="2">
    <source>
        <dbReference type="EMBL" id="TAA17061.1"/>
    </source>
</evidence>
<evidence type="ECO:0000313" key="3">
    <source>
        <dbReference type="Proteomes" id="UP000293089"/>
    </source>
</evidence>
<dbReference type="InterPro" id="IPR003812">
    <property type="entry name" value="Fido"/>
</dbReference>
<dbReference type="InterPro" id="IPR040198">
    <property type="entry name" value="Fido_containing"/>
</dbReference>
<feature type="domain" description="Fido" evidence="1">
    <location>
        <begin position="103"/>
        <end position="250"/>
    </location>
</feature>
<protein>
    <recommendedName>
        <fullName evidence="1">Fido domain-containing protein</fullName>
    </recommendedName>
</protein>
<dbReference type="Proteomes" id="UP000293089">
    <property type="component" value="Unassembled WGS sequence"/>
</dbReference>
<dbReference type="EMBL" id="SHME01000006">
    <property type="protein sequence ID" value="TAA17061.1"/>
    <property type="molecule type" value="Genomic_DNA"/>
</dbReference>
<organism evidence="2 3">
    <name type="scientific">Pseudoxanthomonas winnipegensis</name>
    <dbReference type="NCBI Taxonomy" id="2480810"/>
    <lineage>
        <taxon>Bacteria</taxon>
        <taxon>Pseudomonadati</taxon>
        <taxon>Pseudomonadota</taxon>
        <taxon>Gammaproteobacteria</taxon>
        <taxon>Lysobacterales</taxon>
        <taxon>Lysobacteraceae</taxon>
        <taxon>Pseudoxanthomonas</taxon>
    </lineage>
</organism>
<dbReference type="Gene3D" id="1.10.3290.10">
    <property type="entry name" value="Fido-like domain"/>
    <property type="match status" value="1"/>
</dbReference>
<dbReference type="InterPro" id="IPR036597">
    <property type="entry name" value="Fido-like_dom_sf"/>
</dbReference>
<reference evidence="2 3" key="1">
    <citation type="submission" date="2019-02" db="EMBL/GenBank/DDBJ databases">
        <title>WGS of Pseudoxanthomonas species novum from clinical isolates.</title>
        <authorList>
            <person name="Bernier A.-M."/>
            <person name="Bernard K."/>
            <person name="Vachon A."/>
        </authorList>
    </citation>
    <scope>NUCLEOTIDE SEQUENCE [LARGE SCALE GENOMIC DNA]</scope>
    <source>
        <strain evidence="3">NML 170316</strain>
    </source>
</reference>
<dbReference type="Pfam" id="PF02661">
    <property type="entry name" value="Fic"/>
    <property type="match status" value="1"/>
</dbReference>
<dbReference type="PANTHER" id="PTHR13504">
    <property type="entry name" value="FIDO DOMAIN-CONTAINING PROTEIN DDB_G0283145"/>
    <property type="match status" value="1"/>
</dbReference>
<dbReference type="PROSITE" id="PS51459">
    <property type="entry name" value="FIDO"/>
    <property type="match status" value="1"/>
</dbReference>
<dbReference type="PANTHER" id="PTHR13504:SF38">
    <property type="entry name" value="FIDO DOMAIN-CONTAINING PROTEIN"/>
    <property type="match status" value="1"/>
</dbReference>
<evidence type="ECO:0000259" key="1">
    <source>
        <dbReference type="PROSITE" id="PS51459"/>
    </source>
</evidence>
<accession>A0ABY1WA37</accession>
<sequence length="264" mass="30010">MDVYARLLDFPKWSDIPEDVVAQGFNLEMAFLSAHPSAMEQVRSWLEGRPLLNNDFGVLEFRQISHELSRHVSAQKTEVHQDGRTLAEVHILSTANLPTVATVASEGICGFMRFCKELHLKSDAQSTGFRTEDVSTLPDKQGVRIVYPAPATVYEGMRTLAIGWLDLIQKNSGLAAAYIIVGLMTVHPFADGNGRVARILFNWMLNSRRDDLVYLPIHEPMVLSQGGYIIRVRQAQYHNNWRPLLDYFNMLARKFFGEDRIYRG</sequence>
<comment type="caution">
    <text evidence="2">The sequence shown here is derived from an EMBL/GenBank/DDBJ whole genome shotgun (WGS) entry which is preliminary data.</text>
</comment>
<dbReference type="SUPFAM" id="SSF140931">
    <property type="entry name" value="Fic-like"/>
    <property type="match status" value="1"/>
</dbReference>
<name>A0ABY1WA37_9GAMM</name>
<gene>
    <name evidence="2" type="ORF">EA658_18645</name>
</gene>